<evidence type="ECO:0008006" key="5">
    <source>
        <dbReference type="Google" id="ProtNLM"/>
    </source>
</evidence>
<dbReference type="Pfam" id="PF07883">
    <property type="entry name" value="Cupin_2"/>
    <property type="match status" value="1"/>
</dbReference>
<gene>
    <name evidence="3" type="ORF">BSONL12_13896</name>
</gene>
<dbReference type="PATRIC" id="fig|1274524.3.peg.3000"/>
<name>M5PDT4_9BACI</name>
<dbReference type="Pfam" id="PF16291">
    <property type="entry name" value="DUF4937"/>
    <property type="match status" value="1"/>
</dbReference>
<protein>
    <recommendedName>
        <fullName evidence="5">DUF4937 domain-containing protein</fullName>
    </recommendedName>
</protein>
<comment type="caution">
    <text evidence="3">The sequence shown here is derived from an EMBL/GenBank/DDBJ whole genome shotgun (WGS) entry which is preliminary data.</text>
</comment>
<dbReference type="EMBL" id="AOFM01000008">
    <property type="protein sequence ID" value="EME74062.1"/>
    <property type="molecule type" value="Genomic_DNA"/>
</dbReference>
<dbReference type="STRING" id="1274524.BSONL12_13896"/>
<organism evidence="3 4">
    <name type="scientific">Bacillus sonorensis L12</name>
    <dbReference type="NCBI Taxonomy" id="1274524"/>
    <lineage>
        <taxon>Bacteria</taxon>
        <taxon>Bacillati</taxon>
        <taxon>Bacillota</taxon>
        <taxon>Bacilli</taxon>
        <taxon>Bacillales</taxon>
        <taxon>Bacillaceae</taxon>
        <taxon>Bacillus</taxon>
    </lineage>
</organism>
<evidence type="ECO:0000313" key="4">
    <source>
        <dbReference type="Proteomes" id="UP000011907"/>
    </source>
</evidence>
<dbReference type="Proteomes" id="UP000011907">
    <property type="component" value="Unassembled WGS sequence"/>
</dbReference>
<reference evidence="3 4" key="1">
    <citation type="journal article" date="2013" name="Genome Announc.">
        <title>Draft Whole-Genome Sequence of Bacillus sonorensis Strain L12, a Source of Nonribosomal Lipopeptides.</title>
        <authorList>
            <person name="Adimpong D.B."/>
            <person name="Sorensen K.I."/>
            <person name="Nielsen D.S."/>
            <person name="Thorsen L."/>
            <person name="Rasmussen T.B."/>
            <person name="Derkx P.M."/>
            <person name="Jespersen L."/>
        </authorList>
    </citation>
    <scope>NUCLEOTIDE SEQUENCE [LARGE SCALE GENOMIC DNA]</scope>
    <source>
        <strain evidence="3 4">L12</strain>
    </source>
</reference>
<dbReference type="RefSeq" id="WP_006638758.1">
    <property type="nucleotide sequence ID" value="NZ_AOFM01000008.1"/>
</dbReference>
<dbReference type="OrthoDB" id="9794183at2"/>
<dbReference type="eggNOG" id="COG2329">
    <property type="taxonomic scope" value="Bacteria"/>
</dbReference>
<dbReference type="InterPro" id="IPR032555">
    <property type="entry name" value="DUF4937"/>
</dbReference>
<sequence length="230" mass="26321">MEANPVRHVIEMAKGTKDDIHFAVSEVNDHCVRAAVLEGECQWRFHPDSEKLIIVLEGELLVDVMDHRTEVLQRNDSFLIPRGAIYRFRSNQQTVCLSVAKTASEAVGFEKDNVLKLIRCKPAGRNRQPFSEAQAKWKPISNIKGFVRQWGGWLEAEEGPEAVIMALWKTKQDYMNFMKNDHDLIYETTNQKDTFHSSHIELIEDPAEIGRALKRHSPALVPEWTVACRA</sequence>
<dbReference type="SUPFAM" id="SSF51182">
    <property type="entry name" value="RmlC-like cupins"/>
    <property type="match status" value="1"/>
</dbReference>
<dbReference type="AlphaFoldDB" id="M5PDT4"/>
<evidence type="ECO:0000259" key="2">
    <source>
        <dbReference type="Pfam" id="PF16291"/>
    </source>
</evidence>
<dbReference type="PANTHER" id="PTHR36114">
    <property type="entry name" value="16.7 KDA PROTEIN IN WHIE LOCUS"/>
    <property type="match status" value="1"/>
</dbReference>
<dbReference type="InterPro" id="IPR013096">
    <property type="entry name" value="Cupin_2"/>
</dbReference>
<evidence type="ECO:0000259" key="1">
    <source>
        <dbReference type="Pfam" id="PF07883"/>
    </source>
</evidence>
<evidence type="ECO:0000313" key="3">
    <source>
        <dbReference type="EMBL" id="EME74062.1"/>
    </source>
</evidence>
<feature type="domain" description="DUF4937" evidence="2">
    <location>
        <begin position="115"/>
        <end position="202"/>
    </location>
</feature>
<proteinExistence type="predicted"/>
<feature type="domain" description="Cupin type-2" evidence="1">
    <location>
        <begin position="40"/>
        <end position="94"/>
    </location>
</feature>
<dbReference type="SUPFAM" id="SSF54909">
    <property type="entry name" value="Dimeric alpha+beta barrel"/>
    <property type="match status" value="1"/>
</dbReference>
<dbReference type="InterPro" id="IPR052044">
    <property type="entry name" value="PKS_Associated_Protein"/>
</dbReference>
<dbReference type="PANTHER" id="PTHR36114:SF1">
    <property type="entry name" value="16.7 KDA PROTEIN IN WHIE LOCUS"/>
    <property type="match status" value="1"/>
</dbReference>
<dbReference type="InterPro" id="IPR011008">
    <property type="entry name" value="Dimeric_a/b-barrel"/>
</dbReference>
<dbReference type="eggNOG" id="COG0662">
    <property type="taxonomic scope" value="Bacteria"/>
</dbReference>
<accession>M5PDT4</accession>
<dbReference type="Gene3D" id="2.60.120.10">
    <property type="entry name" value="Jelly Rolls"/>
    <property type="match status" value="1"/>
</dbReference>
<dbReference type="InterPro" id="IPR014710">
    <property type="entry name" value="RmlC-like_jellyroll"/>
</dbReference>
<dbReference type="GeneID" id="92851577"/>
<dbReference type="InterPro" id="IPR011051">
    <property type="entry name" value="RmlC_Cupin_sf"/>
</dbReference>